<proteinExistence type="predicted"/>
<organism evidence="1 2">
    <name type="scientific">Romanomermis culicivorax</name>
    <name type="common">Nematode worm</name>
    <dbReference type="NCBI Taxonomy" id="13658"/>
    <lineage>
        <taxon>Eukaryota</taxon>
        <taxon>Metazoa</taxon>
        <taxon>Ecdysozoa</taxon>
        <taxon>Nematoda</taxon>
        <taxon>Enoplea</taxon>
        <taxon>Dorylaimia</taxon>
        <taxon>Mermithida</taxon>
        <taxon>Mermithoidea</taxon>
        <taxon>Mermithidae</taxon>
        <taxon>Romanomermis</taxon>
    </lineage>
</organism>
<name>A0A915J8D2_ROMCU</name>
<reference evidence="2" key="1">
    <citation type="submission" date="2022-11" db="UniProtKB">
        <authorList>
            <consortium name="WormBaseParasite"/>
        </authorList>
    </citation>
    <scope>IDENTIFICATION</scope>
</reference>
<evidence type="ECO:0000313" key="1">
    <source>
        <dbReference type="Proteomes" id="UP000887565"/>
    </source>
</evidence>
<evidence type="ECO:0000313" key="2">
    <source>
        <dbReference type="WBParaSite" id="nRc.2.0.1.t21979-RA"/>
    </source>
</evidence>
<sequence>MLKFGFGFGSLAQNLRPNPNPLENVICMRISTFVEKSSCKKTVALCTKKLGERVPAKKYSAYMGDNVFVSHSTGYSFPNTNGVYVRDSISQNMKTVPVAKRDEVKSTGAEGRYEMKFSPV</sequence>
<dbReference type="Proteomes" id="UP000887565">
    <property type="component" value="Unplaced"/>
</dbReference>
<keyword evidence="1" id="KW-1185">Reference proteome</keyword>
<dbReference type="AlphaFoldDB" id="A0A915J8D2"/>
<dbReference type="WBParaSite" id="nRc.2.0.1.t21979-RA">
    <property type="protein sequence ID" value="nRc.2.0.1.t21979-RA"/>
    <property type="gene ID" value="nRc.2.0.1.g21979"/>
</dbReference>
<protein>
    <submittedName>
        <fullName evidence="2">Uncharacterized protein</fullName>
    </submittedName>
</protein>
<accession>A0A915J8D2</accession>